<proteinExistence type="predicted"/>
<name>D6WK00_TRICA</name>
<reference evidence="2 3" key="1">
    <citation type="journal article" date="2008" name="Nature">
        <title>The genome of the model beetle and pest Tribolium castaneum.</title>
        <authorList>
            <consortium name="Tribolium Genome Sequencing Consortium"/>
            <person name="Richards S."/>
            <person name="Gibbs R.A."/>
            <person name="Weinstock G.M."/>
            <person name="Brown S.J."/>
            <person name="Denell R."/>
            <person name="Beeman R.W."/>
            <person name="Gibbs R."/>
            <person name="Beeman R.W."/>
            <person name="Brown S.J."/>
            <person name="Bucher G."/>
            <person name="Friedrich M."/>
            <person name="Grimmelikhuijzen C.J."/>
            <person name="Klingler M."/>
            <person name="Lorenzen M."/>
            <person name="Richards S."/>
            <person name="Roth S."/>
            <person name="Schroder R."/>
            <person name="Tautz D."/>
            <person name="Zdobnov E.M."/>
            <person name="Muzny D."/>
            <person name="Gibbs R.A."/>
            <person name="Weinstock G.M."/>
            <person name="Attaway T."/>
            <person name="Bell S."/>
            <person name="Buhay C.J."/>
            <person name="Chandrabose M.N."/>
            <person name="Chavez D."/>
            <person name="Clerk-Blankenburg K.P."/>
            <person name="Cree A."/>
            <person name="Dao M."/>
            <person name="Davis C."/>
            <person name="Chacko J."/>
            <person name="Dinh H."/>
            <person name="Dugan-Rocha S."/>
            <person name="Fowler G."/>
            <person name="Garner T.T."/>
            <person name="Garnes J."/>
            <person name="Gnirke A."/>
            <person name="Hawes A."/>
            <person name="Hernandez J."/>
            <person name="Hines S."/>
            <person name="Holder M."/>
            <person name="Hume J."/>
            <person name="Jhangiani S.N."/>
            <person name="Joshi V."/>
            <person name="Khan Z.M."/>
            <person name="Jackson L."/>
            <person name="Kovar C."/>
            <person name="Kowis A."/>
            <person name="Lee S."/>
            <person name="Lewis L.R."/>
            <person name="Margolis J."/>
            <person name="Morgan M."/>
            <person name="Nazareth L.V."/>
            <person name="Nguyen N."/>
            <person name="Okwuonu G."/>
            <person name="Parker D."/>
            <person name="Richards S."/>
            <person name="Ruiz S.J."/>
            <person name="Santibanez J."/>
            <person name="Savard J."/>
            <person name="Scherer S.E."/>
            <person name="Schneider B."/>
            <person name="Sodergren E."/>
            <person name="Tautz D."/>
            <person name="Vattahil S."/>
            <person name="Villasana D."/>
            <person name="White C.S."/>
            <person name="Wright R."/>
            <person name="Park Y."/>
            <person name="Beeman R.W."/>
            <person name="Lord J."/>
            <person name="Oppert B."/>
            <person name="Lorenzen M."/>
            <person name="Brown S."/>
            <person name="Wang L."/>
            <person name="Savard J."/>
            <person name="Tautz D."/>
            <person name="Richards S."/>
            <person name="Weinstock G."/>
            <person name="Gibbs R.A."/>
            <person name="Liu Y."/>
            <person name="Worley K."/>
            <person name="Weinstock G."/>
            <person name="Elsik C.G."/>
            <person name="Reese J.T."/>
            <person name="Elhaik E."/>
            <person name="Landan G."/>
            <person name="Graur D."/>
            <person name="Arensburger P."/>
            <person name="Atkinson P."/>
            <person name="Beeman R.W."/>
            <person name="Beidler J."/>
            <person name="Brown S.J."/>
            <person name="Demuth J.P."/>
            <person name="Drury D.W."/>
            <person name="Du Y.Z."/>
            <person name="Fujiwara H."/>
            <person name="Lorenzen M."/>
            <person name="Maselli V."/>
            <person name="Osanai M."/>
            <person name="Park Y."/>
            <person name="Robertson H.M."/>
            <person name="Tu Z."/>
            <person name="Wang J.J."/>
            <person name="Wang S."/>
            <person name="Richards S."/>
            <person name="Song H."/>
            <person name="Zhang L."/>
            <person name="Sodergren E."/>
            <person name="Werner D."/>
            <person name="Stanke M."/>
            <person name="Morgenstern B."/>
            <person name="Solovyev V."/>
            <person name="Kosarev P."/>
            <person name="Brown G."/>
            <person name="Chen H.C."/>
            <person name="Ermolaeva O."/>
            <person name="Hlavina W."/>
            <person name="Kapustin Y."/>
            <person name="Kiryutin B."/>
            <person name="Kitts P."/>
            <person name="Maglott D."/>
            <person name="Pruitt K."/>
            <person name="Sapojnikov V."/>
            <person name="Souvorov A."/>
            <person name="Mackey A.J."/>
            <person name="Waterhouse R.M."/>
            <person name="Wyder S."/>
            <person name="Zdobnov E.M."/>
            <person name="Zdobnov E.M."/>
            <person name="Wyder S."/>
            <person name="Kriventseva E.V."/>
            <person name="Kadowaki T."/>
            <person name="Bork P."/>
            <person name="Aranda M."/>
            <person name="Bao R."/>
            <person name="Beermann A."/>
            <person name="Berns N."/>
            <person name="Bolognesi R."/>
            <person name="Bonneton F."/>
            <person name="Bopp D."/>
            <person name="Brown S.J."/>
            <person name="Bucher G."/>
            <person name="Butts T."/>
            <person name="Chaumot A."/>
            <person name="Denell R.E."/>
            <person name="Ferrier D.E."/>
            <person name="Friedrich M."/>
            <person name="Gordon C.M."/>
            <person name="Jindra M."/>
            <person name="Klingler M."/>
            <person name="Lan Q."/>
            <person name="Lattorff H.M."/>
            <person name="Laudet V."/>
            <person name="von Levetsow C."/>
            <person name="Liu Z."/>
            <person name="Lutz R."/>
            <person name="Lynch J.A."/>
            <person name="da Fonseca R.N."/>
            <person name="Posnien N."/>
            <person name="Reuter R."/>
            <person name="Roth S."/>
            <person name="Savard J."/>
            <person name="Schinko J.B."/>
            <person name="Schmitt C."/>
            <person name="Schoppmeier M."/>
            <person name="Schroder R."/>
            <person name="Shippy T.D."/>
            <person name="Simonnet F."/>
            <person name="Marques-Souza H."/>
            <person name="Tautz D."/>
            <person name="Tomoyasu Y."/>
            <person name="Trauner J."/>
            <person name="Van der Zee M."/>
            <person name="Vervoort M."/>
            <person name="Wittkopp N."/>
            <person name="Wimmer E.A."/>
            <person name="Yang X."/>
            <person name="Jones A.K."/>
            <person name="Sattelle D.B."/>
            <person name="Ebert P.R."/>
            <person name="Nelson D."/>
            <person name="Scott J.G."/>
            <person name="Beeman R.W."/>
            <person name="Muthukrishnan S."/>
            <person name="Kramer K.J."/>
            <person name="Arakane Y."/>
            <person name="Beeman R.W."/>
            <person name="Zhu Q."/>
            <person name="Hogenkamp D."/>
            <person name="Dixit R."/>
            <person name="Oppert B."/>
            <person name="Jiang H."/>
            <person name="Zou Z."/>
            <person name="Marshall J."/>
            <person name="Elpidina E."/>
            <person name="Vinokurov K."/>
            <person name="Oppert C."/>
            <person name="Zou Z."/>
            <person name="Evans J."/>
            <person name="Lu Z."/>
            <person name="Zhao P."/>
            <person name="Sumathipala N."/>
            <person name="Altincicek B."/>
            <person name="Vilcinskas A."/>
            <person name="Williams M."/>
            <person name="Hultmark D."/>
            <person name="Hetru C."/>
            <person name="Jiang H."/>
            <person name="Grimmelikhuijzen C.J."/>
            <person name="Hauser F."/>
            <person name="Cazzamali G."/>
            <person name="Williamson M."/>
            <person name="Park Y."/>
            <person name="Li B."/>
            <person name="Tanaka Y."/>
            <person name="Predel R."/>
            <person name="Neupert S."/>
            <person name="Schachtner J."/>
            <person name="Verleyen P."/>
            <person name="Raible F."/>
            <person name="Bork P."/>
            <person name="Friedrich M."/>
            <person name="Walden K.K."/>
            <person name="Robertson H.M."/>
            <person name="Angeli S."/>
            <person name="Foret S."/>
            <person name="Bucher G."/>
            <person name="Schuetz S."/>
            <person name="Maleszka R."/>
            <person name="Wimmer E.A."/>
            <person name="Beeman R.W."/>
            <person name="Lorenzen M."/>
            <person name="Tomoyasu Y."/>
            <person name="Miller S.C."/>
            <person name="Grossmann D."/>
            <person name="Bucher G."/>
        </authorList>
    </citation>
    <scope>NUCLEOTIDE SEQUENCE [LARGE SCALE GENOMIC DNA]</scope>
    <source>
        <strain evidence="2 3">Georgia GA2</strain>
    </source>
</reference>
<reference evidence="2 3" key="2">
    <citation type="journal article" date="2010" name="Nucleic Acids Res.">
        <title>BeetleBase in 2010: revisions to provide comprehensive genomic information for Tribolium castaneum.</title>
        <authorList>
            <person name="Kim H.S."/>
            <person name="Murphy T."/>
            <person name="Xia J."/>
            <person name="Caragea D."/>
            <person name="Park Y."/>
            <person name="Beeman R.W."/>
            <person name="Lorenzen M.D."/>
            <person name="Butcher S."/>
            <person name="Manak J.R."/>
            <person name="Brown S.J."/>
        </authorList>
    </citation>
    <scope>GENOME REANNOTATION</scope>
    <source>
        <strain evidence="2 3">Georgia GA2</strain>
    </source>
</reference>
<evidence type="ECO:0000313" key="2">
    <source>
        <dbReference type="EMBL" id="EFA03927.1"/>
    </source>
</evidence>
<protein>
    <submittedName>
        <fullName evidence="2">Uncharacterized protein</fullName>
    </submittedName>
</protein>
<feature type="chain" id="PRO_5003089801" evidence="1">
    <location>
        <begin position="20"/>
        <end position="68"/>
    </location>
</feature>
<sequence>MKIKGRFRGNLAIISLVAALNYQFFVDSKESAPWHQRSESNLSNFRRAKERLFAIVDNSIVATCCSGL</sequence>
<accession>D6WK00</accession>
<dbReference type="AlphaFoldDB" id="D6WK00"/>
<organism evidence="2 3">
    <name type="scientific">Tribolium castaneum</name>
    <name type="common">Red flour beetle</name>
    <dbReference type="NCBI Taxonomy" id="7070"/>
    <lineage>
        <taxon>Eukaryota</taxon>
        <taxon>Metazoa</taxon>
        <taxon>Ecdysozoa</taxon>
        <taxon>Arthropoda</taxon>
        <taxon>Hexapoda</taxon>
        <taxon>Insecta</taxon>
        <taxon>Pterygota</taxon>
        <taxon>Neoptera</taxon>
        <taxon>Endopterygota</taxon>
        <taxon>Coleoptera</taxon>
        <taxon>Polyphaga</taxon>
        <taxon>Cucujiformia</taxon>
        <taxon>Tenebrionidae</taxon>
        <taxon>Tenebrionidae incertae sedis</taxon>
        <taxon>Tribolium</taxon>
    </lineage>
</organism>
<gene>
    <name evidence="2" type="primary">GLEAN_14063</name>
    <name evidence="2" type="ORF">TcasGA2_TC014063</name>
</gene>
<keyword evidence="3" id="KW-1185">Reference proteome</keyword>
<evidence type="ECO:0000313" key="3">
    <source>
        <dbReference type="Proteomes" id="UP000007266"/>
    </source>
</evidence>
<dbReference type="HOGENOM" id="CLU_2797248_0_0_1"/>
<dbReference type="InParanoid" id="D6WK00"/>
<dbReference type="Proteomes" id="UP000007266">
    <property type="component" value="Linkage group 5"/>
</dbReference>
<dbReference type="EMBL" id="KQ971342">
    <property type="protein sequence ID" value="EFA03927.1"/>
    <property type="molecule type" value="Genomic_DNA"/>
</dbReference>
<feature type="signal peptide" evidence="1">
    <location>
        <begin position="1"/>
        <end position="19"/>
    </location>
</feature>
<evidence type="ECO:0000256" key="1">
    <source>
        <dbReference type="SAM" id="SignalP"/>
    </source>
</evidence>
<keyword evidence="1" id="KW-0732">Signal</keyword>